<keyword evidence="2" id="KW-0012">Acyltransferase</keyword>
<keyword evidence="5" id="KW-1185">Reference proteome</keyword>
<dbReference type="InterPro" id="IPR000182">
    <property type="entry name" value="GNAT_dom"/>
</dbReference>
<evidence type="ECO:0000259" key="3">
    <source>
        <dbReference type="PROSITE" id="PS51186"/>
    </source>
</evidence>
<reference evidence="4 5" key="1">
    <citation type="journal article" date="2019" name="Int. J. Syst. Evol. Microbiol.">
        <title>The Global Catalogue of Microorganisms (GCM) 10K type strain sequencing project: providing services to taxonomists for standard genome sequencing and annotation.</title>
        <authorList>
            <consortium name="The Broad Institute Genomics Platform"/>
            <consortium name="The Broad Institute Genome Sequencing Center for Infectious Disease"/>
            <person name="Wu L."/>
            <person name="Ma J."/>
        </authorList>
    </citation>
    <scope>NUCLEOTIDE SEQUENCE [LARGE SCALE GENOMIC DNA]</scope>
    <source>
        <strain evidence="4 5">JCM 13250</strain>
    </source>
</reference>
<protein>
    <recommendedName>
        <fullName evidence="3">N-acetyltransferase domain-containing protein</fullName>
    </recommendedName>
</protein>
<dbReference type="Proteomes" id="UP001500218">
    <property type="component" value="Unassembled WGS sequence"/>
</dbReference>
<comment type="caution">
    <text evidence="4">The sequence shown here is derived from an EMBL/GenBank/DDBJ whole genome shotgun (WGS) entry which is preliminary data.</text>
</comment>
<organism evidence="4 5">
    <name type="scientific">Luedemannella flava</name>
    <dbReference type="NCBI Taxonomy" id="349316"/>
    <lineage>
        <taxon>Bacteria</taxon>
        <taxon>Bacillati</taxon>
        <taxon>Actinomycetota</taxon>
        <taxon>Actinomycetes</taxon>
        <taxon>Micromonosporales</taxon>
        <taxon>Micromonosporaceae</taxon>
        <taxon>Luedemannella</taxon>
    </lineage>
</organism>
<keyword evidence="1" id="KW-0808">Transferase</keyword>
<dbReference type="SUPFAM" id="SSF55729">
    <property type="entry name" value="Acyl-CoA N-acyltransferases (Nat)"/>
    <property type="match status" value="2"/>
</dbReference>
<dbReference type="EMBL" id="BAAALT010000098">
    <property type="protein sequence ID" value="GAA1809262.1"/>
    <property type="molecule type" value="Genomic_DNA"/>
</dbReference>
<feature type="domain" description="N-acetyltransferase" evidence="3">
    <location>
        <begin position="192"/>
        <end position="337"/>
    </location>
</feature>
<gene>
    <name evidence="4" type="ORF">GCM10009682_33730</name>
</gene>
<sequence>MRLREWDPGLAPEAELRLWLDAYNEALTADLPHDPLWGMTSLRGYLSVTMPGQRRFSWIVEEDDTGGGTAPLLGVGTLLLLEGMGVIEIVVVPKARRQGVGRTLLAAAARRALREGIRQLGVEVIGGTTAVDFYEQHGFRWAYVEMRSLLDLRTVDWDHLRDMADGVVTGYYVEYHQGGLPESILNAYAEAKEQRRLTPPGDLELRPSSYSADRLRSSIATLRARGLHPHIVLAVHESTGWVAGLTEVVVPAQHPTRADQYDTIVRPEFNGLGLGRALKARMLLELRDAEPQLREVQTWHATENEQLQQVNDELGFRADHEWREYDADADELTKLLSDVPT</sequence>
<accession>A0ABN2M4G7</accession>
<evidence type="ECO:0000313" key="4">
    <source>
        <dbReference type="EMBL" id="GAA1809262.1"/>
    </source>
</evidence>
<dbReference type="PROSITE" id="PS51186">
    <property type="entry name" value="GNAT"/>
    <property type="match status" value="2"/>
</dbReference>
<dbReference type="Pfam" id="PF13508">
    <property type="entry name" value="Acetyltransf_7"/>
    <property type="match status" value="1"/>
</dbReference>
<evidence type="ECO:0000256" key="1">
    <source>
        <dbReference type="ARBA" id="ARBA00022679"/>
    </source>
</evidence>
<dbReference type="RefSeq" id="WP_344132393.1">
    <property type="nucleotide sequence ID" value="NZ_BAAALT010000098.1"/>
</dbReference>
<proteinExistence type="predicted"/>
<evidence type="ECO:0000313" key="5">
    <source>
        <dbReference type="Proteomes" id="UP001500218"/>
    </source>
</evidence>
<dbReference type="PANTHER" id="PTHR43877">
    <property type="entry name" value="AMINOALKYLPHOSPHONATE N-ACETYLTRANSFERASE-RELATED-RELATED"/>
    <property type="match status" value="1"/>
</dbReference>
<evidence type="ECO:0000256" key="2">
    <source>
        <dbReference type="ARBA" id="ARBA00023315"/>
    </source>
</evidence>
<dbReference type="InterPro" id="IPR050832">
    <property type="entry name" value="Bact_Acetyltransf"/>
</dbReference>
<name>A0ABN2M4G7_9ACTN</name>
<feature type="domain" description="N-acetyltransferase" evidence="3">
    <location>
        <begin position="1"/>
        <end position="162"/>
    </location>
</feature>
<dbReference type="InterPro" id="IPR016181">
    <property type="entry name" value="Acyl_CoA_acyltransferase"/>
</dbReference>
<dbReference type="Gene3D" id="3.40.630.30">
    <property type="match status" value="1"/>
</dbReference>